<feature type="transmembrane region" description="Helical" evidence="1">
    <location>
        <begin position="215"/>
        <end position="234"/>
    </location>
</feature>
<evidence type="ECO:0000313" key="2">
    <source>
        <dbReference type="EMBL" id="QOP43189.1"/>
    </source>
</evidence>
<keyword evidence="3" id="KW-1185">Reference proteome</keyword>
<dbReference type="PANTHER" id="PTHR38568:SF1">
    <property type="entry name" value="DUF445 DOMAIN-CONTAINING PROTEIN"/>
    <property type="match status" value="1"/>
</dbReference>
<keyword evidence="1" id="KW-0812">Transmembrane</keyword>
<dbReference type="RefSeq" id="WP_193151493.1">
    <property type="nucleotide sequence ID" value="NZ_CP041235.1"/>
</dbReference>
<reference evidence="2 3" key="1">
    <citation type="submission" date="2019-06" db="EMBL/GenBank/DDBJ databases">
        <title>Sulfurimonas gotlandica sp. nov., a chemoautotrophic and psychrotolerant epsilonproteobacterium isolated from a pelagic redoxcline, and an emended description of the genus Sulfurimonas.</title>
        <authorList>
            <person name="Wang S."/>
            <person name="Jiang L."/>
            <person name="Shao Z."/>
        </authorList>
    </citation>
    <scope>NUCLEOTIDE SEQUENCE [LARGE SCALE GENOMIC DNA]</scope>
    <source>
        <strain evidence="2 3">S2-6</strain>
    </source>
</reference>
<dbReference type="EMBL" id="CP041235">
    <property type="protein sequence ID" value="QOP43189.1"/>
    <property type="molecule type" value="Genomic_DNA"/>
</dbReference>
<organism evidence="2 3">
    <name type="scientific">Sulfurimonas sediminis</name>
    <dbReference type="NCBI Taxonomy" id="2590020"/>
    <lineage>
        <taxon>Bacteria</taxon>
        <taxon>Pseudomonadati</taxon>
        <taxon>Campylobacterota</taxon>
        <taxon>Epsilonproteobacteria</taxon>
        <taxon>Campylobacterales</taxon>
        <taxon>Sulfurimonadaceae</taxon>
        <taxon>Sulfurimonas</taxon>
    </lineage>
</organism>
<name>A0A7M1B0B0_9BACT</name>
<dbReference type="Proteomes" id="UP000593719">
    <property type="component" value="Chromosome"/>
</dbReference>
<dbReference type="AlphaFoldDB" id="A0A7M1B0B0"/>
<dbReference type="KEGG" id="ssei:FJR45_04195"/>
<sequence>MKLHKSLITNLTALSLVGISFIVPLYKEALLYAGLFALSGALTNQLAIHMLFEKVPFLYGSGVIVERFEAFKSAIKNLIMNEFFTKEQLEKFFANEEKKINLVPIIEETDFTPAFDALSKTVMESSFGGMLGMFGGENALSTLKEPFTNKLKSAVVKIVTSKAFNDTLQHHLSHSSLNDDMIQSIERVVDARLSELTPQMVKDIVQKMIHEHLDWLVVWGGVFGGFIGLLSSFIL</sequence>
<accession>A0A7M1B0B0</accession>
<evidence type="ECO:0000256" key="1">
    <source>
        <dbReference type="SAM" id="Phobius"/>
    </source>
</evidence>
<proteinExistence type="predicted"/>
<gene>
    <name evidence="2" type="ORF">FJR45_04195</name>
</gene>
<protein>
    <submittedName>
        <fullName evidence="2">DUF445 domain-containing protein</fullName>
    </submittedName>
</protein>
<evidence type="ECO:0000313" key="3">
    <source>
        <dbReference type="Proteomes" id="UP000593719"/>
    </source>
</evidence>
<feature type="transmembrane region" description="Helical" evidence="1">
    <location>
        <begin position="32"/>
        <end position="52"/>
    </location>
</feature>
<keyword evidence="1" id="KW-0472">Membrane</keyword>
<keyword evidence="1" id="KW-1133">Transmembrane helix</keyword>
<feature type="transmembrane region" description="Helical" evidence="1">
    <location>
        <begin position="7"/>
        <end position="26"/>
    </location>
</feature>
<dbReference type="PANTHER" id="PTHR38568">
    <property type="entry name" value="DUF445 DOMAIN-CONTAINING PROTEIN-RELATED"/>
    <property type="match status" value="1"/>
</dbReference>